<organism evidence="1 2">
    <name type="scientific">Rossellomorea vietnamensis</name>
    <dbReference type="NCBI Taxonomy" id="218284"/>
    <lineage>
        <taxon>Bacteria</taxon>
        <taxon>Bacillati</taxon>
        <taxon>Bacillota</taxon>
        <taxon>Bacilli</taxon>
        <taxon>Bacillales</taxon>
        <taxon>Bacillaceae</taxon>
        <taxon>Rossellomorea</taxon>
    </lineage>
</organism>
<dbReference type="AlphaFoldDB" id="A0A5D4MAN1"/>
<dbReference type="EMBL" id="VTEG01000009">
    <property type="protein sequence ID" value="TYR98686.1"/>
    <property type="molecule type" value="Genomic_DNA"/>
</dbReference>
<evidence type="ECO:0000313" key="2">
    <source>
        <dbReference type="Proteomes" id="UP000325182"/>
    </source>
</evidence>
<proteinExistence type="predicted"/>
<gene>
    <name evidence="1" type="ORF">FZC84_13280</name>
</gene>
<dbReference type="Proteomes" id="UP000325182">
    <property type="component" value="Unassembled WGS sequence"/>
</dbReference>
<evidence type="ECO:0000313" key="1">
    <source>
        <dbReference type="EMBL" id="TYR98686.1"/>
    </source>
</evidence>
<sequence>MGLELDSNLQQITSTLQARAGSSVNVMLAKDFPGNRIAGGKYNMGTHTITMYIDEIKRQCKILFSTLDHFYEYFTVVFAHELGHAEDKELEELADRMDAADDYERKRIALQIEENAWCIAKDLIPEIDGNFTKRIIQESLLSYRDQVKTETVSVPACIIP</sequence>
<reference evidence="1 2" key="1">
    <citation type="submission" date="2019-08" db="EMBL/GenBank/DDBJ databases">
        <title>Bacillus genomes from the desert of Cuatro Cienegas, Coahuila.</title>
        <authorList>
            <person name="Olmedo-Alvarez G."/>
        </authorList>
    </citation>
    <scope>NUCLEOTIDE SEQUENCE [LARGE SCALE GENOMIC DNA]</scope>
    <source>
        <strain evidence="1 2">CH128b_4D</strain>
    </source>
</reference>
<name>A0A5D4MAN1_9BACI</name>
<protein>
    <submittedName>
        <fullName evidence="1">Uncharacterized protein</fullName>
    </submittedName>
</protein>
<comment type="caution">
    <text evidence="1">The sequence shown here is derived from an EMBL/GenBank/DDBJ whole genome shotgun (WGS) entry which is preliminary data.</text>
</comment>
<accession>A0A5D4MAN1</accession>